<dbReference type="Pfam" id="PF12066">
    <property type="entry name" value="SERRATE_Ars2_N"/>
    <property type="match status" value="1"/>
</dbReference>
<feature type="compositionally biased region" description="Low complexity" evidence="4">
    <location>
        <begin position="397"/>
        <end position="410"/>
    </location>
</feature>
<gene>
    <name evidence="6" type="ORF">NP493_681g01000</name>
</gene>
<protein>
    <recommendedName>
        <fullName evidence="5">DUF4187 domain-containing protein</fullName>
    </recommendedName>
</protein>
<dbReference type="CDD" id="cd00590">
    <property type="entry name" value="RRM_SF"/>
    <property type="match status" value="1"/>
</dbReference>
<proteinExistence type="inferred from homology"/>
<comment type="subcellular location">
    <subcellularLocation>
        <location evidence="1">Nucleus</location>
    </subcellularLocation>
</comment>
<dbReference type="SUPFAM" id="SSF54928">
    <property type="entry name" value="RNA-binding domain, RBD"/>
    <property type="match status" value="1"/>
</dbReference>
<dbReference type="InterPro" id="IPR039727">
    <property type="entry name" value="SE/Ars2"/>
</dbReference>
<comment type="caution">
    <text evidence="6">The sequence shown here is derived from an EMBL/GenBank/DDBJ whole genome shotgun (WGS) entry which is preliminary data.</text>
</comment>
<accession>A0AAD9KRD8</accession>
<feature type="region of interest" description="Disordered" evidence="4">
    <location>
        <begin position="1"/>
        <end position="77"/>
    </location>
</feature>
<dbReference type="InterPro" id="IPR021933">
    <property type="entry name" value="SERRATE/Ars2_N"/>
</dbReference>
<dbReference type="EMBL" id="JAODUO010000681">
    <property type="protein sequence ID" value="KAK2176127.1"/>
    <property type="molecule type" value="Genomic_DNA"/>
</dbReference>
<evidence type="ECO:0000259" key="5">
    <source>
        <dbReference type="SMART" id="SM01173"/>
    </source>
</evidence>
<evidence type="ECO:0000313" key="6">
    <source>
        <dbReference type="EMBL" id="KAK2176127.1"/>
    </source>
</evidence>
<sequence>MAESDEEYDRRRGRDKFRRERNDYDRREERRGGREPWEDRGGREPWAGRRDRRDSYREYDRRRDRYSPARHDISPPQMKRMRRDWDENYPHYDMPYGGGGPMPTGPPMHGSWVGPGPGDMHHPQQHYGNPMAPRGPAADMMDFPTQPPLMTFKQFLAAQDDNISDEDAIRKFNEYKVDFRRQQISDFFMQHKEEEWFRSKYHPEECVQRRDEARAALKRRNHVFSKLIELGYLKDVSVDLDHSDVLVKLLDAAVILMEGGDEEDLKVLDHVEEKPASQQPDGGSRSRTNSESQQQGAAPAEKSSEPNKTPIRITFDKKERQKSESSQQEEDKEEQEEKIPEEPLQIAMEDEEEEKKEDDPDTTSQKERKNTTENLGNNGKDKNEKKRKRDTTDEYDYQSTSDSDSSSFSDSEPEPAPPGVDEAVRSIDPVVLGGNPVSPPPGKAAELSKKESQNKGDDKDEDTKDQNGTTEPEDTRPRALHKTCSIFLRNLAPSITKQEIEAMCKKYPGFLRVALQDPQPERRFFRRGWVTFDRTVNIREICWTLTNIRLRDCEMGAIVNRELKQRVRPVNGIVAHRPVAKADIKHAAKIIQNLDHKWNIWDDNDEKQDKEKQMSFGMVSKNPVLKNVTDFLVDEGSAEEDALMGESMDDKPKEVNPEVTLERDEELLKVLDKMVMYLRVVHSFDYYSAVEYPNEDEMPHRCGIVHARTQIPPSRITQNDVNEWIQKFESKTVSFTNLKLKLEEEEAVKLGKKDTDAELEKFVAANTQELAKDKWLCPLSGKKFKGPEFVRKHIFNKQADKVEEVKKEVTFFNNYLMDPKRPQLPEHPANKPNGPHNRGDGNFNMPPGGGYQGPPQGMIGYNQMRGPPMMYGRSFG</sequence>
<evidence type="ECO:0000256" key="4">
    <source>
        <dbReference type="SAM" id="MobiDB-lite"/>
    </source>
</evidence>
<keyword evidence="7" id="KW-1185">Reference proteome</keyword>
<dbReference type="Pfam" id="PF04959">
    <property type="entry name" value="ARS2"/>
    <property type="match status" value="1"/>
</dbReference>
<keyword evidence="3" id="KW-0539">Nucleus</keyword>
<reference evidence="6" key="1">
    <citation type="journal article" date="2023" name="Mol. Biol. Evol.">
        <title>Third-Generation Sequencing Reveals the Adaptive Role of the Epigenome in Three Deep-Sea Polychaetes.</title>
        <authorList>
            <person name="Perez M."/>
            <person name="Aroh O."/>
            <person name="Sun Y."/>
            <person name="Lan Y."/>
            <person name="Juniper S.K."/>
            <person name="Young C.R."/>
            <person name="Angers B."/>
            <person name="Qian P.Y."/>
        </authorList>
    </citation>
    <scope>NUCLEOTIDE SEQUENCE</scope>
    <source>
        <strain evidence="6">R07B-5</strain>
    </source>
</reference>
<dbReference type="InterPro" id="IPR012677">
    <property type="entry name" value="Nucleotide-bd_a/b_plait_sf"/>
</dbReference>
<dbReference type="Proteomes" id="UP001209878">
    <property type="component" value="Unassembled WGS sequence"/>
</dbReference>
<dbReference type="PANTHER" id="PTHR13165:SF0">
    <property type="entry name" value="SERRATE RNA EFFECTOR MOLECULE HOMOLOG"/>
    <property type="match status" value="1"/>
</dbReference>
<feature type="region of interest" description="Disordered" evidence="4">
    <location>
        <begin position="273"/>
        <end position="478"/>
    </location>
</feature>
<feature type="region of interest" description="Disordered" evidence="4">
    <location>
        <begin position="818"/>
        <end position="840"/>
    </location>
</feature>
<dbReference type="GO" id="GO:0003676">
    <property type="term" value="F:nucleic acid binding"/>
    <property type="evidence" value="ECO:0007669"/>
    <property type="project" value="InterPro"/>
</dbReference>
<dbReference type="InterPro" id="IPR007042">
    <property type="entry name" value="SERRATE/Ars2_C"/>
</dbReference>
<evidence type="ECO:0000256" key="3">
    <source>
        <dbReference type="ARBA" id="ARBA00023242"/>
    </source>
</evidence>
<dbReference type="InterPro" id="IPR035979">
    <property type="entry name" value="RBD_domain_sf"/>
</dbReference>
<feature type="compositionally biased region" description="Basic and acidic residues" evidence="4">
    <location>
        <begin position="446"/>
        <end position="465"/>
    </location>
</feature>
<dbReference type="AlphaFoldDB" id="A0AAD9KRD8"/>
<feature type="compositionally biased region" description="Basic and acidic residues" evidence="4">
    <location>
        <begin position="8"/>
        <end position="73"/>
    </location>
</feature>
<name>A0AAD9KRD8_RIDPI</name>
<evidence type="ECO:0000256" key="1">
    <source>
        <dbReference type="ARBA" id="ARBA00004123"/>
    </source>
</evidence>
<dbReference type="Gene3D" id="3.30.70.330">
    <property type="match status" value="1"/>
</dbReference>
<dbReference type="GO" id="GO:0016604">
    <property type="term" value="C:nuclear body"/>
    <property type="evidence" value="ECO:0007669"/>
    <property type="project" value="TreeGrafter"/>
</dbReference>
<evidence type="ECO:0000256" key="2">
    <source>
        <dbReference type="ARBA" id="ARBA00005407"/>
    </source>
</evidence>
<feature type="compositionally biased region" description="Acidic residues" evidence="4">
    <location>
        <begin position="348"/>
        <end position="361"/>
    </location>
</feature>
<feature type="compositionally biased region" description="Polar residues" evidence="4">
    <location>
        <begin position="276"/>
        <end position="296"/>
    </location>
</feature>
<evidence type="ECO:0000313" key="7">
    <source>
        <dbReference type="Proteomes" id="UP001209878"/>
    </source>
</evidence>
<dbReference type="SMART" id="SM01173">
    <property type="entry name" value="DUF4187"/>
    <property type="match status" value="1"/>
</dbReference>
<feature type="compositionally biased region" description="Basic and acidic residues" evidence="4">
    <location>
        <begin position="314"/>
        <end position="323"/>
    </location>
</feature>
<comment type="similarity">
    <text evidence="2">Belongs to the ARS2 family.</text>
</comment>
<dbReference type="GO" id="GO:0031053">
    <property type="term" value="P:primary miRNA processing"/>
    <property type="evidence" value="ECO:0007669"/>
    <property type="project" value="TreeGrafter"/>
</dbReference>
<dbReference type="InterPro" id="IPR025239">
    <property type="entry name" value="DUF4187"/>
</dbReference>
<feature type="domain" description="DUF4187" evidence="5">
    <location>
        <begin position="656"/>
        <end position="793"/>
    </location>
</feature>
<dbReference type="PANTHER" id="PTHR13165">
    <property type="entry name" value="ARSENITE-RESISTANCE PROTEIN 2"/>
    <property type="match status" value="1"/>
</dbReference>
<organism evidence="6 7">
    <name type="scientific">Ridgeia piscesae</name>
    <name type="common">Tubeworm</name>
    <dbReference type="NCBI Taxonomy" id="27915"/>
    <lineage>
        <taxon>Eukaryota</taxon>
        <taxon>Metazoa</taxon>
        <taxon>Spiralia</taxon>
        <taxon>Lophotrochozoa</taxon>
        <taxon>Annelida</taxon>
        <taxon>Polychaeta</taxon>
        <taxon>Sedentaria</taxon>
        <taxon>Canalipalpata</taxon>
        <taxon>Sabellida</taxon>
        <taxon>Siboglinidae</taxon>
        <taxon>Ridgeia</taxon>
    </lineage>
</organism>